<protein>
    <recommendedName>
        <fullName evidence="2">Dynamin N-terminal domain-containing protein</fullName>
    </recommendedName>
</protein>
<comment type="caution">
    <text evidence="3">The sequence shown here is derived from an EMBL/GenBank/DDBJ whole genome shotgun (WGS) entry which is preliminary data.</text>
</comment>
<dbReference type="PANTHER" id="PTHR36681">
    <property type="entry name" value="NUCLEAR GTPASE, GERMINAL CENTER-ASSOCIATED, TANDEM DUPLICATE 3"/>
    <property type="match status" value="1"/>
</dbReference>
<dbReference type="InterPro" id="IPR045063">
    <property type="entry name" value="Dynamin_N"/>
</dbReference>
<gene>
    <name evidence="3" type="ORF">EPJ69_10460</name>
</gene>
<accession>A0A5C8DXX0</accession>
<organism evidence="3 4">
    <name type="scientific">Brachyspira aalborgi</name>
    <dbReference type="NCBI Taxonomy" id="29522"/>
    <lineage>
        <taxon>Bacteria</taxon>
        <taxon>Pseudomonadati</taxon>
        <taxon>Spirochaetota</taxon>
        <taxon>Spirochaetia</taxon>
        <taxon>Brachyspirales</taxon>
        <taxon>Brachyspiraceae</taxon>
        <taxon>Brachyspira</taxon>
    </lineage>
</organism>
<dbReference type="SUPFAM" id="SSF52540">
    <property type="entry name" value="P-loop containing nucleoside triphosphate hydrolases"/>
    <property type="match status" value="1"/>
</dbReference>
<name>A0A5C8DXX0_9SPIR</name>
<feature type="domain" description="Dynamin N-terminal" evidence="2">
    <location>
        <begin position="54"/>
        <end position="298"/>
    </location>
</feature>
<evidence type="ECO:0000259" key="2">
    <source>
        <dbReference type="Pfam" id="PF00350"/>
    </source>
</evidence>
<proteinExistence type="predicted"/>
<dbReference type="AlphaFoldDB" id="A0A5C8DXX0"/>
<dbReference type="PANTHER" id="PTHR36681:SF3">
    <property type="entry name" value="NUCLEAR GTPASE, GERMINAL CENTER-ASSOCIATED, TANDEM DUPLICATE 3"/>
    <property type="match status" value="1"/>
</dbReference>
<dbReference type="Gene3D" id="3.40.50.300">
    <property type="entry name" value="P-loop containing nucleotide triphosphate hydrolases"/>
    <property type="match status" value="1"/>
</dbReference>
<evidence type="ECO:0000313" key="4">
    <source>
        <dbReference type="Proteomes" id="UP000324707"/>
    </source>
</evidence>
<dbReference type="RefSeq" id="WP_147737336.1">
    <property type="nucleotide sequence ID" value="NZ_SAXX01000023.1"/>
</dbReference>
<evidence type="ECO:0000256" key="1">
    <source>
        <dbReference type="SAM" id="Coils"/>
    </source>
</evidence>
<reference evidence="3 4" key="1">
    <citation type="journal article" date="1992" name="Lakartidningen">
        <title>[Penicillin V and not amoxicillin is the first choice preparation in acute otitis].</title>
        <authorList>
            <person name="Kamme C."/>
            <person name="Lundgren K."/>
            <person name="Prellner K."/>
        </authorList>
    </citation>
    <scope>NUCLEOTIDE SEQUENCE [LARGE SCALE GENOMIC DNA]</scope>
    <source>
        <strain evidence="3 4">PC5538III-lc</strain>
    </source>
</reference>
<keyword evidence="1" id="KW-0175">Coiled coil</keyword>
<feature type="coiled-coil region" evidence="1">
    <location>
        <begin position="702"/>
        <end position="729"/>
    </location>
</feature>
<evidence type="ECO:0000313" key="3">
    <source>
        <dbReference type="EMBL" id="TXJ30479.1"/>
    </source>
</evidence>
<dbReference type="EMBL" id="SAXX01000023">
    <property type="protein sequence ID" value="TXJ30479.1"/>
    <property type="molecule type" value="Genomic_DNA"/>
</dbReference>
<dbReference type="Pfam" id="PF00350">
    <property type="entry name" value="Dynamin_N"/>
    <property type="match status" value="1"/>
</dbReference>
<dbReference type="InterPro" id="IPR027417">
    <property type="entry name" value="P-loop_NTPase"/>
</dbReference>
<sequence length="740" mass="84868">MENNKKIEELINKLKNSNYFEILDKSILGDIENSFNNYLENYKRLESEDKILTIGIVGQVKAGKSSFLNALFFNSSDILPKAATPMTAALTKIRYSENISAKVHFFSKSDFETIENGAKDCEKAMIRERDKLNEELKKKGKPETKLTDAQLLGMVELSDSVKSFYEIFENFKKNEGELRNKLSNSEESDNFEILEGIDSIDALKNRLEDYVGVNGKYMPIVKYIEIFLNIEAIKDFDIVDTPGLNDPVLSRGQLTRNFLGKCDVVFLLSASSQFFDSQDISLFFEQIPQEGISRVIVIGSKFDNGLIGESQKYNNDIKTAQVGVKNVLNEQFKARIKDSQRQNIRDMFENAFPPNYVSSSCYDIYKHYGNLSKNEERIKNNIIRAFPHFLDDAEKFKELSGIEIFNSDIIPKIVSEKKKIFEERSNNAYSGFMDKFTSSIEELDKRVKHNQEILQNGNIKSLEDKVKSTLNNLSKLKNKISDCYDEKTHEVKVKFNDLLTEINDIIDMNSEVKVQQKTKDYTVTVEKEGIRGKIGRFFGGFLNNDWGYRQETRTRNISYASTQDAIEQIDKMIRESQKIINNSCKNIFDINEFCNNIIDKLIEVFEANLSDKDFDIDSIILPLKKVLRSLSISSVRLDKDYTNIIIKEVSNKNETSVGAMQKAMRKTTLDIIKDIEKIVDSQSSEITAKLDEQANNLIKDISSSIESDAEELKKQLENKKENEELYKQAVLGIEEIKNNI</sequence>
<dbReference type="Proteomes" id="UP000324707">
    <property type="component" value="Unassembled WGS sequence"/>
</dbReference>